<dbReference type="GO" id="GO:0046872">
    <property type="term" value="F:metal ion binding"/>
    <property type="evidence" value="ECO:0007669"/>
    <property type="project" value="UniProtKB-KW"/>
</dbReference>
<evidence type="ECO:0000256" key="2">
    <source>
        <dbReference type="ARBA" id="ARBA00022723"/>
    </source>
</evidence>
<dbReference type="EMBL" id="KZ819602">
    <property type="protein sequence ID" value="PWN36982.1"/>
    <property type="molecule type" value="Genomic_DNA"/>
</dbReference>
<dbReference type="GO" id="GO:0016791">
    <property type="term" value="F:phosphatase activity"/>
    <property type="evidence" value="ECO:0007669"/>
    <property type="project" value="InterPro"/>
</dbReference>
<keyword evidence="2 6" id="KW-0479">Metal-binding</keyword>
<feature type="binding site" evidence="6">
    <location>
        <position position="20"/>
    </location>
    <ligand>
        <name>Mg(2+)</name>
        <dbReference type="ChEBI" id="CHEBI:18420"/>
    </ligand>
</feature>
<evidence type="ECO:0000256" key="6">
    <source>
        <dbReference type="PIRSR" id="PIRSR031051-3"/>
    </source>
</evidence>
<dbReference type="Proteomes" id="UP000245771">
    <property type="component" value="Unassembled WGS sequence"/>
</dbReference>
<dbReference type="InParanoid" id="A0A316VHB2"/>
<dbReference type="Pfam" id="PF06888">
    <property type="entry name" value="Put_Phosphatase"/>
    <property type="match status" value="1"/>
</dbReference>
<comment type="cofactor">
    <cofactor evidence="1 6">
        <name>Mg(2+)</name>
        <dbReference type="ChEBI" id="CHEBI:18420"/>
    </cofactor>
</comment>
<evidence type="ECO:0000256" key="3">
    <source>
        <dbReference type="ARBA" id="ARBA00022801"/>
    </source>
</evidence>
<reference evidence="7 8" key="1">
    <citation type="journal article" date="2018" name="Mol. Biol. Evol.">
        <title>Broad Genomic Sampling Reveals a Smut Pathogenic Ancestry of the Fungal Clade Ustilaginomycotina.</title>
        <authorList>
            <person name="Kijpornyongpan T."/>
            <person name="Mondo S.J."/>
            <person name="Barry K."/>
            <person name="Sandor L."/>
            <person name="Lee J."/>
            <person name="Lipzen A."/>
            <person name="Pangilinan J."/>
            <person name="LaButti K."/>
            <person name="Hainaut M."/>
            <person name="Henrissat B."/>
            <person name="Grigoriev I.V."/>
            <person name="Spatafora J.W."/>
            <person name="Aime M.C."/>
        </authorList>
    </citation>
    <scope>NUCLEOTIDE SEQUENCE [LARGE SCALE GENOMIC DNA]</scope>
    <source>
        <strain evidence="7 8">MCA 3882</strain>
    </source>
</reference>
<keyword evidence="3" id="KW-0378">Hydrolase</keyword>
<dbReference type="SUPFAM" id="SSF56784">
    <property type="entry name" value="HAD-like"/>
    <property type="match status" value="1"/>
</dbReference>
<dbReference type="Gene3D" id="3.40.50.1000">
    <property type="entry name" value="HAD superfamily/HAD-like"/>
    <property type="match status" value="1"/>
</dbReference>
<evidence type="ECO:0000313" key="8">
    <source>
        <dbReference type="Proteomes" id="UP000245771"/>
    </source>
</evidence>
<dbReference type="NCBIfam" id="TIGR01489">
    <property type="entry name" value="DKMTPPase-SF"/>
    <property type="match status" value="1"/>
</dbReference>
<dbReference type="InterPro" id="IPR016965">
    <property type="entry name" value="Pase_PHOSPHO-typ"/>
</dbReference>
<evidence type="ECO:0000313" key="7">
    <source>
        <dbReference type="EMBL" id="PWN36982.1"/>
    </source>
</evidence>
<dbReference type="InterPro" id="IPR023214">
    <property type="entry name" value="HAD_sf"/>
</dbReference>
<gene>
    <name evidence="7" type="ORF">FA14DRAFT_159235</name>
</gene>
<keyword evidence="8" id="KW-1185">Reference proteome</keyword>
<dbReference type="PIRSF" id="PIRSF031051">
    <property type="entry name" value="PyrdxlP_Pase_PHOSPHO2"/>
    <property type="match status" value="1"/>
</dbReference>
<dbReference type="PANTHER" id="PTHR20889:SF12">
    <property type="entry name" value="LP01149P"/>
    <property type="match status" value="1"/>
</dbReference>
<protein>
    <recommendedName>
        <fullName evidence="9">HAD-like protein</fullName>
    </recommendedName>
</protein>
<feature type="active site" description="Nucleophile" evidence="5">
    <location>
        <position position="18"/>
    </location>
</feature>
<dbReference type="InterPro" id="IPR036412">
    <property type="entry name" value="HAD-like_sf"/>
</dbReference>
<evidence type="ECO:0000256" key="1">
    <source>
        <dbReference type="ARBA" id="ARBA00001946"/>
    </source>
</evidence>
<evidence type="ECO:0008006" key="9">
    <source>
        <dbReference type="Google" id="ProtNLM"/>
    </source>
</evidence>
<organism evidence="7 8">
    <name type="scientific">Meira miltonrushii</name>
    <dbReference type="NCBI Taxonomy" id="1280837"/>
    <lineage>
        <taxon>Eukaryota</taxon>
        <taxon>Fungi</taxon>
        <taxon>Dikarya</taxon>
        <taxon>Basidiomycota</taxon>
        <taxon>Ustilaginomycotina</taxon>
        <taxon>Exobasidiomycetes</taxon>
        <taxon>Exobasidiales</taxon>
        <taxon>Brachybasidiaceae</taxon>
        <taxon>Meira</taxon>
    </lineage>
</organism>
<evidence type="ECO:0000256" key="4">
    <source>
        <dbReference type="ARBA" id="ARBA00022842"/>
    </source>
</evidence>
<feature type="binding site" evidence="6">
    <location>
        <position position="200"/>
    </location>
    <ligand>
        <name>Mg(2+)</name>
        <dbReference type="ChEBI" id="CHEBI:18420"/>
    </ligand>
</feature>
<feature type="binding site" evidence="6">
    <location>
        <position position="18"/>
    </location>
    <ligand>
        <name>Mg(2+)</name>
        <dbReference type="ChEBI" id="CHEBI:18420"/>
    </ligand>
</feature>
<dbReference type="GeneID" id="37019896"/>
<keyword evidence="4 6" id="KW-0460">Magnesium</keyword>
<proteinExistence type="predicted"/>
<name>A0A316VHB2_9BASI</name>
<dbReference type="OrthoDB" id="10267182at2759"/>
<dbReference type="InterPro" id="IPR006384">
    <property type="entry name" value="HAD_hydro_PyrdxlP_Pase-like"/>
</dbReference>
<dbReference type="AlphaFoldDB" id="A0A316VHB2"/>
<dbReference type="STRING" id="1280837.A0A316VHB2"/>
<accession>A0A316VHB2</accession>
<evidence type="ECO:0000256" key="5">
    <source>
        <dbReference type="PIRSR" id="PIRSR031051-1"/>
    </source>
</evidence>
<dbReference type="RefSeq" id="XP_025357284.1">
    <property type="nucleotide sequence ID" value="XM_025498115.1"/>
</dbReference>
<dbReference type="PANTHER" id="PTHR20889">
    <property type="entry name" value="PHOSPHATASE, ORPHAN 1, 2"/>
    <property type="match status" value="1"/>
</dbReference>
<sequence>MPAPAPFTPVKRQLLISDFDESFADADTDRWTFECLSLPLRRKFQDIGESGTMQFTDMCSMLLKELHAQGVDAQQIIDAQKKLYLHPAMIRGVKALKSSQSPKTEAFLLSNSNSVYLQTVLEANGLYPPTFDLFTEIVTNPAKVEANGLLNLSRRVSPDGPQHTCKVGCSANMCKGDELEAYLERHDGRQAYDRLIYLGDGSNDFCPVLRLGKNDVALVRKGYGLERRIKAEGGVQCDIRYWQHAWEVEELFNALRGA</sequence>
<feature type="active site" description="Proton donor" evidence="5">
    <location>
        <position position="20"/>
    </location>
</feature>